<dbReference type="InterPro" id="IPR029058">
    <property type="entry name" value="AB_hydrolase_fold"/>
</dbReference>
<dbReference type="EMBL" id="JNUP01000052">
    <property type="protein sequence ID" value="KGE72394.1"/>
    <property type="molecule type" value="Genomic_DNA"/>
</dbReference>
<reference evidence="1 2" key="1">
    <citation type="submission" date="2014-05" db="EMBL/GenBank/DDBJ databases">
        <title>De novo Genome Sequence of Spirocheata sp.</title>
        <authorList>
            <person name="Shivani Y."/>
            <person name="Subhash Y."/>
            <person name="Tushar L."/>
            <person name="Sasikala C."/>
            <person name="Ramana C.V."/>
        </authorList>
    </citation>
    <scope>NUCLEOTIDE SEQUENCE [LARGE SCALE GENOMIC DNA]</scope>
    <source>
        <strain evidence="1 2">JC230</strain>
    </source>
</reference>
<dbReference type="Gene3D" id="3.40.50.1820">
    <property type="entry name" value="alpha/beta hydrolase"/>
    <property type="match status" value="1"/>
</dbReference>
<dbReference type="Proteomes" id="UP000029692">
    <property type="component" value="Unassembled WGS sequence"/>
</dbReference>
<comment type="caution">
    <text evidence="1">The sequence shown here is derived from an EMBL/GenBank/DDBJ whole genome shotgun (WGS) entry which is preliminary data.</text>
</comment>
<organism evidence="1 2">
    <name type="scientific">Spirochaeta lutea</name>
    <dbReference type="NCBI Taxonomy" id="1480694"/>
    <lineage>
        <taxon>Bacteria</taxon>
        <taxon>Pseudomonadati</taxon>
        <taxon>Spirochaetota</taxon>
        <taxon>Spirochaetia</taxon>
        <taxon>Spirochaetales</taxon>
        <taxon>Spirochaetaceae</taxon>
        <taxon>Spirochaeta</taxon>
    </lineage>
</organism>
<dbReference type="STRING" id="1480694.DC28_06890"/>
<dbReference type="AlphaFoldDB" id="A0A098QXJ7"/>
<dbReference type="RefSeq" id="WP_037547140.1">
    <property type="nucleotide sequence ID" value="NZ_JNUP01000052.1"/>
</dbReference>
<keyword evidence="2" id="KW-1185">Reference proteome</keyword>
<proteinExistence type="predicted"/>
<evidence type="ECO:0000313" key="2">
    <source>
        <dbReference type="Proteomes" id="UP000029692"/>
    </source>
</evidence>
<evidence type="ECO:0000313" key="1">
    <source>
        <dbReference type="EMBL" id="KGE72394.1"/>
    </source>
</evidence>
<gene>
    <name evidence="1" type="ORF">DC28_06890</name>
</gene>
<dbReference type="SUPFAM" id="SSF53474">
    <property type="entry name" value="alpha/beta-Hydrolases"/>
    <property type="match status" value="1"/>
</dbReference>
<dbReference type="OrthoDB" id="371027at2"/>
<accession>A0A098QXJ7</accession>
<name>A0A098QXJ7_9SPIO</name>
<sequence>MKRIITVLIIMFFIIGAGFGQTVDNLLFFTGIGSGMNAYGVNKTTNELSIKEQVDIVYNHTKGGSPKVIVGHSQGGVRALGFASIYPTATAAVITIGAPVRGHAMLANPREKVRKIDAGIRTITRGVAAVLPGFGSLALAGFDVLGLGSPTRSLLTILGLVAPEKLDDVNVSNIAEIALNPGSRTGNPGLHDLSPTSSFMKDYIYPGTSPVYRTVRTQIGTRKIAKISSYKTVKFLFFSWKKPVYTYTYTPIYKTYQVFSGTTPVPKIPKDVFVHFITGSQNDPITLLENEDQKIARDTLDKSQGVLSLVSKAEAAAAVTMSFTGVALCATIGGIPEGLLLMASGVYFANLSADANKGAQYLKNYKENFGDILGNRENDSFIPLDAQSWDASLGGSPIVSSLSRDFLLNHAEQTDSEGLWGRGGSLDKKLITGGWLGYVSETLSQMRILPSGSSFQGK</sequence>
<protein>
    <submittedName>
        <fullName evidence="1">Uncharacterized protein</fullName>
    </submittedName>
</protein>